<reference evidence="2" key="1">
    <citation type="submission" date="2022-12" db="EMBL/GenBank/DDBJ databases">
        <title>New Phytohabitans aurantiacus sp. RD004123 nov., an actinomycete isolated from soil.</title>
        <authorList>
            <person name="Triningsih D.W."/>
            <person name="Harunari E."/>
            <person name="Igarashi Y."/>
        </authorList>
    </citation>
    <scope>NUCLEOTIDE SEQUENCE</scope>
    <source>
        <strain evidence="2">RD004123</strain>
    </source>
</reference>
<proteinExistence type="predicted"/>
<name>A0ABQ5R5Y7_9ACTN</name>
<evidence type="ECO:0000313" key="2">
    <source>
        <dbReference type="EMBL" id="GLI02189.1"/>
    </source>
</evidence>
<evidence type="ECO:0008006" key="4">
    <source>
        <dbReference type="Google" id="ProtNLM"/>
    </source>
</evidence>
<dbReference type="InterPro" id="IPR006311">
    <property type="entry name" value="TAT_signal"/>
</dbReference>
<dbReference type="PROSITE" id="PS51318">
    <property type="entry name" value="TAT"/>
    <property type="match status" value="1"/>
</dbReference>
<keyword evidence="3" id="KW-1185">Reference proteome</keyword>
<feature type="chain" id="PRO_5045793094" description="Secreted protein" evidence="1">
    <location>
        <begin position="31"/>
        <end position="89"/>
    </location>
</feature>
<protein>
    <recommendedName>
        <fullName evidence="4">Secreted protein</fullName>
    </recommendedName>
</protein>
<comment type="caution">
    <text evidence="2">The sequence shown here is derived from an EMBL/GenBank/DDBJ whole genome shotgun (WGS) entry which is preliminary data.</text>
</comment>
<dbReference type="EMBL" id="BSDI01000056">
    <property type="protein sequence ID" value="GLI02189.1"/>
    <property type="molecule type" value="Genomic_DNA"/>
</dbReference>
<feature type="signal peptide" evidence="1">
    <location>
        <begin position="1"/>
        <end position="30"/>
    </location>
</feature>
<dbReference type="Proteomes" id="UP001144280">
    <property type="component" value="Unassembled WGS sequence"/>
</dbReference>
<gene>
    <name evidence="2" type="ORF">Pa4123_74670</name>
</gene>
<accession>A0ABQ5R5Y7</accession>
<sequence>MTRMRRAAIGAVLAGVLGVTGLAAAGPANAAAPAGAAEGPSTMMWLQYGPYSTLEVCDIVRALHGPKTSQCGWHFYDWRTYGWYFGSDH</sequence>
<evidence type="ECO:0000256" key="1">
    <source>
        <dbReference type="SAM" id="SignalP"/>
    </source>
</evidence>
<organism evidence="2 3">
    <name type="scientific">Phytohabitans aurantiacus</name>
    <dbReference type="NCBI Taxonomy" id="3016789"/>
    <lineage>
        <taxon>Bacteria</taxon>
        <taxon>Bacillati</taxon>
        <taxon>Actinomycetota</taxon>
        <taxon>Actinomycetes</taxon>
        <taxon>Micromonosporales</taxon>
        <taxon>Micromonosporaceae</taxon>
    </lineage>
</organism>
<keyword evidence="1" id="KW-0732">Signal</keyword>
<dbReference type="RefSeq" id="WP_281903685.1">
    <property type="nucleotide sequence ID" value="NZ_BSDI01000056.1"/>
</dbReference>
<evidence type="ECO:0000313" key="3">
    <source>
        <dbReference type="Proteomes" id="UP001144280"/>
    </source>
</evidence>